<sequence length="613" mass="63427">MRGYPRFLDQGETALTVEFGDAVDPALNAQVLALDAAFRAGAPAGVRETIPTYRSLLVHYEPLVISREALIGWIEAQPPGAGAARADGARWIIPCCYDPAIAEDIAEAAAALGLSVSELAARHAAADYRAYMYGFAPGWCYLGGLPETLAIPRRLAPRGPTPEGAVLIGGGLSLIATNPMPTGWYVVGRTPERLFSLRRDPPFLIAPGDALRFEPVDAATFAALDARAAAGEVVTRREPPPQPAPASGERGQARIVIESLDRERSLSRASGGGTGRGPGRLPDARLVIHAAGPGVTLQDAGRFGYSRFGVTPAGPMDPRAFRAATQAVGASVALEISLGGVELSAEGATLAIALAGGDFAISLDGRKLPPAALLALEPGARLTIRAGAAGAWCYAAVGGRFDIPPALGSLAAHARSGIGPQPLAAGASLPLVEVAPAPHTPHILSAPWLTVSDAPIRVTPGPQDDYFSAEALARFLSAEWRVGARSDRMAYALEGPRLAHARGHDIVSDGAAMGAVQIPGSGAPFVLMADRQPTGGYPKIATVIGADLGRMAQLRPGERLRFRAVDREEAVAARAALEKEMAAGAVSRPLAAEISTETLMAANLIGGVVSGRE</sequence>
<dbReference type="InterPro" id="IPR029000">
    <property type="entry name" value="Cyclophilin-like_dom_sf"/>
</dbReference>
<keyword evidence="3" id="KW-0067">ATP-binding</keyword>
<evidence type="ECO:0000313" key="7">
    <source>
        <dbReference type="EMBL" id="GLI91534.1"/>
    </source>
</evidence>
<feature type="domain" description="Carboxyltransferase" evidence="5">
    <location>
        <begin position="5"/>
        <end position="205"/>
    </location>
</feature>
<dbReference type="Gene3D" id="3.30.1360.40">
    <property type="match status" value="1"/>
</dbReference>
<protein>
    <recommendedName>
        <fullName evidence="9">Urea amidolyase</fullName>
    </recommendedName>
</protein>
<dbReference type="SUPFAM" id="SSF160467">
    <property type="entry name" value="PH0987 N-terminal domain-like"/>
    <property type="match status" value="1"/>
</dbReference>
<dbReference type="SMART" id="SM00797">
    <property type="entry name" value="AHS2"/>
    <property type="match status" value="1"/>
</dbReference>
<dbReference type="SMART" id="SM00796">
    <property type="entry name" value="AHS1"/>
    <property type="match status" value="1"/>
</dbReference>
<dbReference type="Gene3D" id="2.40.100.10">
    <property type="entry name" value="Cyclophilin-like"/>
    <property type="match status" value="2"/>
</dbReference>
<evidence type="ECO:0000256" key="4">
    <source>
        <dbReference type="SAM" id="MobiDB-lite"/>
    </source>
</evidence>
<evidence type="ECO:0000256" key="2">
    <source>
        <dbReference type="ARBA" id="ARBA00022801"/>
    </source>
</evidence>
<evidence type="ECO:0000313" key="8">
    <source>
        <dbReference type="Proteomes" id="UP001144323"/>
    </source>
</evidence>
<dbReference type="PANTHER" id="PTHR43309:SF5">
    <property type="entry name" value="5-OXOPROLINASE SUBUNIT C"/>
    <property type="match status" value="1"/>
</dbReference>
<dbReference type="GO" id="GO:0016787">
    <property type="term" value="F:hydrolase activity"/>
    <property type="evidence" value="ECO:0007669"/>
    <property type="project" value="UniProtKB-KW"/>
</dbReference>
<dbReference type="AlphaFoldDB" id="A0A9W6GRF3"/>
<dbReference type="Pfam" id="PF02626">
    <property type="entry name" value="CT_A_B"/>
    <property type="match status" value="1"/>
</dbReference>
<evidence type="ECO:0008006" key="9">
    <source>
        <dbReference type="Google" id="ProtNLM"/>
    </source>
</evidence>
<dbReference type="InterPro" id="IPR003833">
    <property type="entry name" value="CT_C_D"/>
</dbReference>
<dbReference type="Proteomes" id="UP001144323">
    <property type="component" value="Unassembled WGS sequence"/>
</dbReference>
<dbReference type="InterPro" id="IPR052708">
    <property type="entry name" value="PxpC"/>
</dbReference>
<accession>A0A9W6GRF3</accession>
<feature type="region of interest" description="Disordered" evidence="4">
    <location>
        <begin position="232"/>
        <end position="253"/>
    </location>
</feature>
<evidence type="ECO:0000256" key="3">
    <source>
        <dbReference type="ARBA" id="ARBA00022840"/>
    </source>
</evidence>
<keyword evidence="2" id="KW-0378">Hydrolase</keyword>
<comment type="caution">
    <text evidence="7">The sequence shown here is derived from an EMBL/GenBank/DDBJ whole genome shotgun (WGS) entry which is preliminary data.</text>
</comment>
<organism evidence="7 8">
    <name type="scientific">Methylocystis echinoides</name>
    <dbReference type="NCBI Taxonomy" id="29468"/>
    <lineage>
        <taxon>Bacteria</taxon>
        <taxon>Pseudomonadati</taxon>
        <taxon>Pseudomonadota</taxon>
        <taxon>Alphaproteobacteria</taxon>
        <taxon>Hyphomicrobiales</taxon>
        <taxon>Methylocystaceae</taxon>
        <taxon>Methylocystis</taxon>
    </lineage>
</organism>
<gene>
    <name evidence="7" type="ORF">LMG27198_05260</name>
</gene>
<dbReference type="EMBL" id="BSEC01000001">
    <property type="protein sequence ID" value="GLI91534.1"/>
    <property type="molecule type" value="Genomic_DNA"/>
</dbReference>
<dbReference type="RefSeq" id="WP_349775537.1">
    <property type="nucleotide sequence ID" value="NZ_BSEC01000001.1"/>
</dbReference>
<dbReference type="InterPro" id="IPR003778">
    <property type="entry name" value="CT_A_B"/>
</dbReference>
<dbReference type="PANTHER" id="PTHR43309">
    <property type="entry name" value="5-OXOPROLINASE SUBUNIT C"/>
    <property type="match status" value="1"/>
</dbReference>
<keyword evidence="8" id="KW-1185">Reference proteome</keyword>
<dbReference type="Pfam" id="PF02682">
    <property type="entry name" value="CT_C_D"/>
    <property type="match status" value="1"/>
</dbReference>
<dbReference type="GO" id="GO:0005524">
    <property type="term" value="F:ATP binding"/>
    <property type="evidence" value="ECO:0007669"/>
    <property type="project" value="UniProtKB-KW"/>
</dbReference>
<keyword evidence="1" id="KW-0547">Nucleotide-binding</keyword>
<feature type="region of interest" description="Disordered" evidence="4">
    <location>
        <begin position="262"/>
        <end position="281"/>
    </location>
</feature>
<name>A0A9W6GRF3_9HYPH</name>
<evidence type="ECO:0000259" key="5">
    <source>
        <dbReference type="SMART" id="SM00796"/>
    </source>
</evidence>
<reference evidence="7" key="1">
    <citation type="journal article" date="2023" name="Int. J. Syst. Evol. Microbiol.">
        <title>Methylocystis iwaonis sp. nov., a type II methane-oxidizing bacterium from surface soil of a rice paddy field in Japan, and emended description of the genus Methylocystis (ex Whittenbury et al. 1970) Bowman et al. 1993.</title>
        <authorList>
            <person name="Kaise H."/>
            <person name="Sawadogo J.B."/>
            <person name="Alam M.S."/>
            <person name="Ueno C."/>
            <person name="Dianou D."/>
            <person name="Shinjo R."/>
            <person name="Asakawa S."/>
        </authorList>
    </citation>
    <scope>NUCLEOTIDE SEQUENCE</scope>
    <source>
        <strain evidence="7">LMG27198</strain>
    </source>
</reference>
<feature type="domain" description="Carboxyltransferase" evidence="6">
    <location>
        <begin position="307"/>
        <end position="580"/>
    </location>
</feature>
<proteinExistence type="predicted"/>
<dbReference type="SUPFAM" id="SSF50891">
    <property type="entry name" value="Cyclophilin-like"/>
    <property type="match status" value="2"/>
</dbReference>
<evidence type="ECO:0000256" key="1">
    <source>
        <dbReference type="ARBA" id="ARBA00022741"/>
    </source>
</evidence>
<evidence type="ECO:0000259" key="6">
    <source>
        <dbReference type="SMART" id="SM00797"/>
    </source>
</evidence>